<dbReference type="Gene3D" id="2.60.120.1440">
    <property type="match status" value="1"/>
</dbReference>
<feature type="domain" description="FecR N-terminal" evidence="3">
    <location>
        <begin position="51"/>
        <end position="93"/>
    </location>
</feature>
<evidence type="ECO:0000256" key="1">
    <source>
        <dbReference type="SAM" id="Phobius"/>
    </source>
</evidence>
<feature type="domain" description="FecR protein" evidence="2">
    <location>
        <begin position="154"/>
        <end position="246"/>
    </location>
</feature>
<dbReference type="GO" id="GO:0016989">
    <property type="term" value="F:sigma factor antagonist activity"/>
    <property type="evidence" value="ECO:0007669"/>
    <property type="project" value="TreeGrafter"/>
</dbReference>
<name>A0A1Q9R938_PSEPU</name>
<proteinExistence type="predicted"/>
<evidence type="ECO:0000259" key="3">
    <source>
        <dbReference type="Pfam" id="PF16220"/>
    </source>
</evidence>
<dbReference type="EMBL" id="MKZO01000009">
    <property type="protein sequence ID" value="OLS63954.1"/>
    <property type="molecule type" value="Genomic_DNA"/>
</dbReference>
<evidence type="ECO:0000313" key="4">
    <source>
        <dbReference type="EMBL" id="OLS63954.1"/>
    </source>
</evidence>
<keyword evidence="1" id="KW-0812">Transmembrane</keyword>
<gene>
    <name evidence="4" type="ORF">PSEMO_10220</name>
</gene>
<dbReference type="PANTHER" id="PTHR30273:SF2">
    <property type="entry name" value="PROTEIN FECR"/>
    <property type="match status" value="1"/>
</dbReference>
<keyword evidence="1" id="KW-0472">Membrane</keyword>
<dbReference type="InterPro" id="IPR032623">
    <property type="entry name" value="FecR_N"/>
</dbReference>
<dbReference type="PANTHER" id="PTHR30273">
    <property type="entry name" value="PERIPLASMIC SIGNAL SENSOR AND SIGMA FACTOR ACTIVATOR FECR-RELATED"/>
    <property type="match status" value="1"/>
</dbReference>
<dbReference type="Proteomes" id="UP000186736">
    <property type="component" value="Unassembled WGS sequence"/>
</dbReference>
<dbReference type="InterPro" id="IPR006860">
    <property type="entry name" value="FecR"/>
</dbReference>
<comment type="caution">
    <text evidence="4">The sequence shown here is derived from an EMBL/GenBank/DDBJ whole genome shotgun (WGS) entry which is preliminary data.</text>
</comment>
<evidence type="ECO:0000313" key="5">
    <source>
        <dbReference type="Proteomes" id="UP000186736"/>
    </source>
</evidence>
<dbReference type="PIRSF" id="PIRSF018266">
    <property type="entry name" value="FecR"/>
    <property type="match status" value="1"/>
</dbReference>
<organism evidence="4 5">
    <name type="scientific">Pseudomonas putida</name>
    <name type="common">Arthrobacter siderocapsulatus</name>
    <dbReference type="NCBI Taxonomy" id="303"/>
    <lineage>
        <taxon>Bacteria</taxon>
        <taxon>Pseudomonadati</taxon>
        <taxon>Pseudomonadota</taxon>
        <taxon>Gammaproteobacteria</taxon>
        <taxon>Pseudomonadales</taxon>
        <taxon>Pseudomonadaceae</taxon>
        <taxon>Pseudomonas</taxon>
    </lineage>
</organism>
<accession>A0A1Q9R938</accession>
<sequence length="360" mass="39530">MTERRDDELEKSLSAASFAVDGTLVRPLPTFSAFGDMPDMTSADSATRRRDQALDWFLRLQAAPGDAQLRAGMEQWCAADEANAKAYRKAERVWQLSAQLAPSTQAQWPVEPVLAPVVSLPVRPKRRRYWVGGAIAACLMIALAPSLSLRMQADYRTGSGETRDVTLADGSLVQMDSDTAIAVEYAGDRRDVKLLRGQAFFKVTPDKSKPFHVRAEALEVTVTGTAFNVDVGAGQMRVAVQEGSVKVDDWRAAKALAARLKPGDRLDYHEGQARVDTFSPEQTAAWRKGQVIADDMPVSEVVAQLSRYTPGLVVLRNDELGRKRVTGVYDLRKPQAALRAVLQPHGGKVEAYGPWVIVLR</sequence>
<dbReference type="AlphaFoldDB" id="A0A1Q9R938"/>
<evidence type="ECO:0008006" key="6">
    <source>
        <dbReference type="Google" id="ProtNLM"/>
    </source>
</evidence>
<protein>
    <recommendedName>
        <fullName evidence="6">FecR family protein</fullName>
    </recommendedName>
</protein>
<feature type="transmembrane region" description="Helical" evidence="1">
    <location>
        <begin position="129"/>
        <end position="149"/>
    </location>
</feature>
<dbReference type="Pfam" id="PF04773">
    <property type="entry name" value="FecR"/>
    <property type="match status" value="1"/>
</dbReference>
<evidence type="ECO:0000259" key="2">
    <source>
        <dbReference type="Pfam" id="PF04773"/>
    </source>
</evidence>
<dbReference type="Pfam" id="PF16220">
    <property type="entry name" value="DUF4880"/>
    <property type="match status" value="1"/>
</dbReference>
<dbReference type="InterPro" id="IPR012373">
    <property type="entry name" value="Ferrdict_sens_TM"/>
</dbReference>
<reference evidence="4 5" key="1">
    <citation type="submission" date="2016-10" db="EMBL/GenBank/DDBJ databases">
        <title>Genome Sequence of Pseudomonas putida GM4FR.</title>
        <authorList>
            <person name="Poehlein A."/>
            <person name="Wemheuer F."/>
            <person name="Hollensteiner J."/>
            <person name="Wemheuer B."/>
        </authorList>
    </citation>
    <scope>NUCLEOTIDE SEQUENCE [LARGE SCALE GENOMIC DNA]</scope>
    <source>
        <strain evidence="4 5">GM4FR</strain>
    </source>
</reference>
<keyword evidence="1" id="KW-1133">Transmembrane helix</keyword>